<gene>
    <name evidence="1" type="ORF">COU35_03800</name>
</gene>
<organism evidence="1 2">
    <name type="scientific">Candidatus Magasanikbacteria bacterium CG10_big_fil_rev_8_21_14_0_10_47_10</name>
    <dbReference type="NCBI Taxonomy" id="1974652"/>
    <lineage>
        <taxon>Bacteria</taxon>
        <taxon>Candidatus Magasanikiibacteriota</taxon>
    </lineage>
</organism>
<dbReference type="AlphaFoldDB" id="A0A2H0TPT8"/>
<accession>A0A2H0TPT8</accession>
<sequence length="76" mass="8407">MTCPKCGAPLERYQVAWLAAGPMPQAERCTAKSCGARTWTFQVEGGEPLVLDPNSKPRGLPVAEWVQDELLRSRLH</sequence>
<dbReference type="Proteomes" id="UP000230154">
    <property type="component" value="Unassembled WGS sequence"/>
</dbReference>
<comment type="caution">
    <text evidence="1">The sequence shown here is derived from an EMBL/GenBank/DDBJ whole genome shotgun (WGS) entry which is preliminary data.</text>
</comment>
<reference evidence="2" key="1">
    <citation type="submission" date="2017-09" db="EMBL/GenBank/DDBJ databases">
        <title>Depth-based differentiation of microbial function through sediment-hosted aquifers and enrichment of novel symbionts in the deep terrestrial subsurface.</title>
        <authorList>
            <person name="Probst A.J."/>
            <person name="Ladd B."/>
            <person name="Jarett J.K."/>
            <person name="Geller-Mcgrath D.E."/>
            <person name="Sieber C.M.K."/>
            <person name="Emerson J.B."/>
            <person name="Anantharaman K."/>
            <person name="Thomas B.C."/>
            <person name="Malmstrom R."/>
            <person name="Stieglmeier M."/>
            <person name="Klingl A."/>
            <person name="Woyke T."/>
            <person name="Ryan C.M."/>
            <person name="Banfield J.F."/>
        </authorList>
    </citation>
    <scope>NUCLEOTIDE SEQUENCE [LARGE SCALE GENOMIC DNA]</scope>
</reference>
<proteinExistence type="predicted"/>
<evidence type="ECO:0000313" key="1">
    <source>
        <dbReference type="EMBL" id="PIR74154.1"/>
    </source>
</evidence>
<evidence type="ECO:0000313" key="2">
    <source>
        <dbReference type="Proteomes" id="UP000230154"/>
    </source>
</evidence>
<dbReference type="EMBL" id="PFCB01000028">
    <property type="protein sequence ID" value="PIR74154.1"/>
    <property type="molecule type" value="Genomic_DNA"/>
</dbReference>
<protein>
    <submittedName>
        <fullName evidence="1">Uncharacterized protein</fullName>
    </submittedName>
</protein>
<name>A0A2H0TPT8_9BACT</name>